<dbReference type="PANTHER" id="PTHR30600">
    <property type="entry name" value="CYTOCHROME C PEROXIDASE-RELATED"/>
    <property type="match status" value="1"/>
</dbReference>
<accession>A0A4R9GRI0</accession>
<dbReference type="Gene3D" id="1.10.760.10">
    <property type="entry name" value="Cytochrome c-like domain"/>
    <property type="match status" value="1"/>
</dbReference>
<proteinExistence type="predicted"/>
<reference evidence="6" key="1">
    <citation type="journal article" date="2019" name="PLoS Negl. Trop. Dis.">
        <title>Revisiting the worldwide diversity of Leptospira species in the environment.</title>
        <authorList>
            <person name="Vincent A.T."/>
            <person name="Schiettekatte O."/>
            <person name="Bourhy P."/>
            <person name="Veyrier F.J."/>
            <person name="Picardeau M."/>
        </authorList>
    </citation>
    <scope>NUCLEOTIDE SEQUENCE [LARGE SCALE GENOMIC DNA]</scope>
    <source>
        <strain evidence="6">SCS5</strain>
    </source>
</reference>
<protein>
    <submittedName>
        <fullName evidence="6">Thiol oxidoreductase</fullName>
    </submittedName>
</protein>
<evidence type="ECO:0000259" key="5">
    <source>
        <dbReference type="PROSITE" id="PS51007"/>
    </source>
</evidence>
<dbReference type="PIRSF" id="PIRSF028099">
    <property type="entry name" value="DUF1111"/>
    <property type="match status" value="1"/>
</dbReference>
<dbReference type="AlphaFoldDB" id="A0A4R9GRI0"/>
<dbReference type="Pfam" id="PF06537">
    <property type="entry name" value="DHOR"/>
    <property type="match status" value="1"/>
</dbReference>
<evidence type="ECO:0000313" key="7">
    <source>
        <dbReference type="Proteomes" id="UP000297855"/>
    </source>
</evidence>
<organism evidence="6 7">
    <name type="scientific">Leptospira fluminis</name>
    <dbReference type="NCBI Taxonomy" id="2484979"/>
    <lineage>
        <taxon>Bacteria</taxon>
        <taxon>Pseudomonadati</taxon>
        <taxon>Spirochaetota</taxon>
        <taxon>Spirochaetia</taxon>
        <taxon>Leptospirales</taxon>
        <taxon>Leptospiraceae</taxon>
        <taxon>Leptospira</taxon>
    </lineage>
</organism>
<evidence type="ECO:0000313" key="6">
    <source>
        <dbReference type="EMBL" id="TGK20758.1"/>
    </source>
</evidence>
<dbReference type="PROSITE" id="PS51007">
    <property type="entry name" value="CYTC"/>
    <property type="match status" value="1"/>
</dbReference>
<dbReference type="Proteomes" id="UP000297855">
    <property type="component" value="Unassembled WGS sequence"/>
</dbReference>
<evidence type="ECO:0000256" key="1">
    <source>
        <dbReference type="ARBA" id="ARBA00022617"/>
    </source>
</evidence>
<dbReference type="GO" id="GO:0004130">
    <property type="term" value="F:cytochrome-c peroxidase activity"/>
    <property type="evidence" value="ECO:0007669"/>
    <property type="project" value="TreeGrafter"/>
</dbReference>
<comment type="caution">
    <text evidence="6">The sequence shown here is derived from an EMBL/GenBank/DDBJ whole genome shotgun (WGS) entry which is preliminary data.</text>
</comment>
<dbReference type="GO" id="GO:0046872">
    <property type="term" value="F:metal ion binding"/>
    <property type="evidence" value="ECO:0007669"/>
    <property type="project" value="UniProtKB-KW"/>
</dbReference>
<evidence type="ECO:0000256" key="2">
    <source>
        <dbReference type="ARBA" id="ARBA00022723"/>
    </source>
</evidence>
<keyword evidence="7" id="KW-1185">Reference proteome</keyword>
<dbReference type="RefSeq" id="WP_135812060.1">
    <property type="nucleotide sequence ID" value="NZ_RQEV01000003.1"/>
</dbReference>
<dbReference type="PANTHER" id="PTHR30600:SF4">
    <property type="entry name" value="CYTOCHROME C DOMAIN-CONTAINING PROTEIN"/>
    <property type="match status" value="1"/>
</dbReference>
<evidence type="ECO:0000256" key="3">
    <source>
        <dbReference type="ARBA" id="ARBA00023004"/>
    </source>
</evidence>
<sequence length="531" mass="56295">MNCNRISLLFQKKKENRPNRRKHRLILVSFFVLFGLLLSNCNRNNKSDGNELVLLLAMINQDPGEAYSGGWTTVFDTTSNAFTFPVANLRDGGSTQFNVGNTFFNTNWTQEGNSALSGKGPTFNASSCQACHQRSGRGAPPNNGATPAVYGGSLDGAVALLVRLSKDGANSVTGGPIPTDNYGLQLNHQGIGGFTNLHPSSHTVAATPAEGHASVSYSSVAAPVCSTCSGTTYPDGTVVYLSQPTYSFSGWNFSDPTSASGGFHFSPRIASQIAGLGLLEAIPESTILSWADPNDLDGDGISGKPNYVWDTAGGQKLLGRFGWKANEPSVAQQNQDAFLGDIGITSPLNSTDNCPAIQTICLDSANGTGDPEIGTGVTSGVIFWNRVLGIPGRRSVNDPQVVLGKQTFVSIGCASCHKPLVLTGTVSDFQENSSQFIKPYTDLLLHDMGSGLADGRSDFDATGSEWRTPPLWGIGLVSVTNGHQRFLHDGRANGLEEAILWHAGEGAGARNKFQLLSASDRSNLIKFLNSL</sequence>
<dbReference type="InterPro" id="IPR051395">
    <property type="entry name" value="Cytochrome_c_Peroxidase/MauG"/>
</dbReference>
<dbReference type="GO" id="GO:0009055">
    <property type="term" value="F:electron transfer activity"/>
    <property type="evidence" value="ECO:0007669"/>
    <property type="project" value="InterPro"/>
</dbReference>
<dbReference type="InterPro" id="IPR036909">
    <property type="entry name" value="Cyt_c-like_dom_sf"/>
</dbReference>
<dbReference type="EMBL" id="RQEV01000003">
    <property type="protein sequence ID" value="TGK20758.1"/>
    <property type="molecule type" value="Genomic_DNA"/>
</dbReference>
<evidence type="ECO:0000256" key="4">
    <source>
        <dbReference type="PROSITE-ProRule" id="PRU00433"/>
    </source>
</evidence>
<gene>
    <name evidence="6" type="ORF">EHO61_02495</name>
</gene>
<feature type="domain" description="Cytochrome c" evidence="5">
    <location>
        <begin position="399"/>
        <end position="531"/>
    </location>
</feature>
<name>A0A4R9GRI0_9LEPT</name>
<dbReference type="SUPFAM" id="SSF46626">
    <property type="entry name" value="Cytochrome c"/>
    <property type="match status" value="1"/>
</dbReference>
<dbReference type="OrthoDB" id="9805202at2"/>
<dbReference type="InterPro" id="IPR010538">
    <property type="entry name" value="DHOR"/>
</dbReference>
<dbReference type="InterPro" id="IPR009056">
    <property type="entry name" value="Cyt_c-like_dom"/>
</dbReference>
<dbReference type="GO" id="GO:0020037">
    <property type="term" value="F:heme binding"/>
    <property type="evidence" value="ECO:0007669"/>
    <property type="project" value="InterPro"/>
</dbReference>
<keyword evidence="1 4" id="KW-0349">Heme</keyword>
<keyword evidence="3 4" id="KW-0408">Iron</keyword>
<keyword evidence="2 4" id="KW-0479">Metal-binding</keyword>